<accession>A0A0E0ADM9</accession>
<proteinExistence type="predicted"/>
<evidence type="ECO:0000313" key="3">
    <source>
        <dbReference type="Proteomes" id="UP000026961"/>
    </source>
</evidence>
<evidence type="ECO:0000256" key="1">
    <source>
        <dbReference type="SAM" id="MobiDB-lite"/>
    </source>
</evidence>
<feature type="region of interest" description="Disordered" evidence="1">
    <location>
        <begin position="1"/>
        <end position="33"/>
    </location>
</feature>
<dbReference type="Gramene" id="OGLUM06G27010.1">
    <property type="protein sequence ID" value="OGLUM06G27010.1"/>
    <property type="gene ID" value="OGLUM06G27010"/>
</dbReference>
<dbReference type="AlphaFoldDB" id="A0A0E0ADM9"/>
<organism evidence="2">
    <name type="scientific">Oryza glumipatula</name>
    <dbReference type="NCBI Taxonomy" id="40148"/>
    <lineage>
        <taxon>Eukaryota</taxon>
        <taxon>Viridiplantae</taxon>
        <taxon>Streptophyta</taxon>
        <taxon>Embryophyta</taxon>
        <taxon>Tracheophyta</taxon>
        <taxon>Spermatophyta</taxon>
        <taxon>Magnoliopsida</taxon>
        <taxon>Liliopsida</taxon>
        <taxon>Poales</taxon>
        <taxon>Poaceae</taxon>
        <taxon>BOP clade</taxon>
        <taxon>Oryzoideae</taxon>
        <taxon>Oryzeae</taxon>
        <taxon>Oryzinae</taxon>
        <taxon>Oryza</taxon>
    </lineage>
</organism>
<evidence type="ECO:0000313" key="2">
    <source>
        <dbReference type="EnsemblPlants" id="OGLUM06G27010.1"/>
    </source>
</evidence>
<sequence length="243" mass="26249">MGPYLKSTRQPVGRGGVARRRRSSRALAATASPWASGGGWGRRCAASVRASPSRRAIQPHPGPGYPAVAANRRGEAALVLREAARAAADAGNGAQAGIPGCKNLQCEANHGRRWLKLTSRTAMLLNNNESIGRPPERELWERLRCNNLARLLRDGEMLPARPLEGSEISLTVFSPLQLIPSHEQQSVPNAHDMLRLPLCSGESCATKSRELCSCYMKELVGEAKVSSSNSITRSSQKAWGICF</sequence>
<dbReference type="Proteomes" id="UP000026961">
    <property type="component" value="Chromosome 6"/>
</dbReference>
<dbReference type="HOGENOM" id="CLU_1274053_0_0_1"/>
<name>A0A0E0ADM9_9ORYZ</name>
<dbReference type="EnsemblPlants" id="OGLUM06G27010.1">
    <property type="protein sequence ID" value="OGLUM06G27010.1"/>
    <property type="gene ID" value="OGLUM06G27010"/>
</dbReference>
<protein>
    <submittedName>
        <fullName evidence="2">Uncharacterized protein</fullName>
    </submittedName>
</protein>
<reference evidence="2" key="1">
    <citation type="submission" date="2015-04" db="UniProtKB">
        <authorList>
            <consortium name="EnsemblPlants"/>
        </authorList>
    </citation>
    <scope>IDENTIFICATION</scope>
</reference>
<reference evidence="2" key="2">
    <citation type="submission" date="2018-05" db="EMBL/GenBank/DDBJ databases">
        <title>OgluRS3 (Oryza glumaepatula Reference Sequence Version 3).</title>
        <authorList>
            <person name="Zhang J."/>
            <person name="Kudrna D."/>
            <person name="Lee S."/>
            <person name="Talag J."/>
            <person name="Welchert J."/>
            <person name="Wing R.A."/>
        </authorList>
    </citation>
    <scope>NUCLEOTIDE SEQUENCE [LARGE SCALE GENOMIC DNA]</scope>
</reference>
<keyword evidence="3" id="KW-1185">Reference proteome</keyword>